<evidence type="ECO:0000313" key="8">
    <source>
        <dbReference type="Proteomes" id="UP001159363"/>
    </source>
</evidence>
<evidence type="ECO:0000256" key="5">
    <source>
        <dbReference type="SAM" id="Phobius"/>
    </source>
</evidence>
<feature type="transmembrane region" description="Helical" evidence="5">
    <location>
        <begin position="714"/>
        <end position="733"/>
    </location>
</feature>
<dbReference type="PANTHER" id="PTHR47326">
    <property type="entry name" value="TRANSPOSABLE ELEMENT TC3 TRANSPOSASE-LIKE PROTEIN"/>
    <property type="match status" value="1"/>
</dbReference>
<keyword evidence="2 5" id="KW-0812">Transmembrane</keyword>
<accession>A0ABQ9ILR6</accession>
<feature type="transmembrane region" description="Helical" evidence="5">
    <location>
        <begin position="779"/>
        <end position="799"/>
    </location>
</feature>
<evidence type="ECO:0000259" key="6">
    <source>
        <dbReference type="Pfam" id="PF01490"/>
    </source>
</evidence>
<feature type="transmembrane region" description="Helical" evidence="5">
    <location>
        <begin position="819"/>
        <end position="842"/>
    </location>
</feature>
<evidence type="ECO:0000313" key="7">
    <source>
        <dbReference type="EMBL" id="KAJ8897617.1"/>
    </source>
</evidence>
<proteinExistence type="predicted"/>
<keyword evidence="3 5" id="KW-1133">Transmembrane helix</keyword>
<evidence type="ECO:0000256" key="4">
    <source>
        <dbReference type="ARBA" id="ARBA00023136"/>
    </source>
</evidence>
<dbReference type="Proteomes" id="UP001159363">
    <property type="component" value="Chromosome 1"/>
</dbReference>
<gene>
    <name evidence="7" type="ORF">PR048_002966</name>
</gene>
<sequence>MPRRITVSSGRKGAIHAITQVPLIQMLMSEQLPDNKVCKSALGRLAGTRANRAARQVVTRYMTRQLRAAVVNTITVCDKVALRCCFAALRDSVHARAEMADMHLVYGALSLLMSIIFIFSTVGEVILPYNLVTHEIPIELRPPEQTFPTRRHPGHRMFTSVDRQLHETGTFTANRYDTGVIHNVQTVRFYEEVLEHIADSPSSSTRGIARTIHASHQNVLRVMHEQRLRPYHREKVQVLHPADFQPRVNFAGWFLYHCAEEPSFSRYSLYIDEAAFTRCGVLSSRNSHVWNDVHPHAMVERHHQHLLLTSGPALDRHATLSLGGLGFTHTPAYVVNDGAPAHLGLEARHHFTATLCDRCIGRCGPVMWPPRFPDLTPPGFFLWAHLKTLLYETPVNTVAELRVQITRNTPHISARARQSRVHHCRLCIVAGGRHFEQHVLVKSPSTVFPFELKLPAERVLYEHAILSPLLAFIHSSQAVFIRHALHGGLRTWQATKYAVFHRNELHNPAYVKTPRNYFISLSRIFVDASLTLTYYSTLCVYIVFIATTTKQVADSYYPRDVPEKDKMDIRLYILMLSPIFYGLGLIRNLKHLVPFSMIANCFILTGFCIIVYYIFRDKRESNGIELITHDITTMPAFFSTVIFAIEGIGVVMPLENRMKNPGHFLGCPGVLNIGMTGVVLIYATIGLLGYLKYGQDAQASVSLNLPTEEILAQVVKLLIAAAIIVSYGLMFFIPTDITWALVEPHISERWKNIAQNIFRIATTTATIVIAIAVPNLGPIISLVGAVCFSTLGLLCPAVIDTAANWEDGLGRWRWVLWKNGFIVLFALLALFTGAYTAILEIVDTY</sequence>
<feature type="transmembrane region" description="Helical" evidence="5">
    <location>
        <begin position="674"/>
        <end position="693"/>
    </location>
</feature>
<evidence type="ECO:0000256" key="3">
    <source>
        <dbReference type="ARBA" id="ARBA00022989"/>
    </source>
</evidence>
<comment type="subcellular location">
    <subcellularLocation>
        <location evidence="1">Membrane</location>
    </subcellularLocation>
</comment>
<reference evidence="7 8" key="1">
    <citation type="submission" date="2023-02" db="EMBL/GenBank/DDBJ databases">
        <title>LHISI_Scaffold_Assembly.</title>
        <authorList>
            <person name="Stuart O.P."/>
            <person name="Cleave R."/>
            <person name="Magrath M.J.L."/>
            <person name="Mikheyev A.S."/>
        </authorList>
    </citation>
    <scope>NUCLEOTIDE SEQUENCE [LARGE SCALE GENOMIC DNA]</scope>
    <source>
        <strain evidence="7">Daus_M_001</strain>
        <tissue evidence="7">Leg muscle</tissue>
    </source>
</reference>
<organism evidence="7 8">
    <name type="scientific">Dryococelus australis</name>
    <dbReference type="NCBI Taxonomy" id="614101"/>
    <lineage>
        <taxon>Eukaryota</taxon>
        <taxon>Metazoa</taxon>
        <taxon>Ecdysozoa</taxon>
        <taxon>Arthropoda</taxon>
        <taxon>Hexapoda</taxon>
        <taxon>Insecta</taxon>
        <taxon>Pterygota</taxon>
        <taxon>Neoptera</taxon>
        <taxon>Polyneoptera</taxon>
        <taxon>Phasmatodea</taxon>
        <taxon>Verophasmatodea</taxon>
        <taxon>Anareolatae</taxon>
        <taxon>Phasmatidae</taxon>
        <taxon>Eurycanthinae</taxon>
        <taxon>Dryococelus</taxon>
    </lineage>
</organism>
<feature type="transmembrane region" description="Helical" evidence="5">
    <location>
        <begin position="104"/>
        <end position="127"/>
    </location>
</feature>
<dbReference type="PANTHER" id="PTHR47326:SF1">
    <property type="entry name" value="HTH PSQ-TYPE DOMAIN-CONTAINING PROTEIN"/>
    <property type="match status" value="1"/>
</dbReference>
<name>A0ABQ9ILR6_9NEOP</name>
<feature type="domain" description="Amino acid transporter transmembrane" evidence="6">
    <location>
        <begin position="507"/>
        <end position="838"/>
    </location>
</feature>
<dbReference type="EMBL" id="JARBHB010000001">
    <property type="protein sequence ID" value="KAJ8897617.1"/>
    <property type="molecule type" value="Genomic_DNA"/>
</dbReference>
<keyword evidence="4 5" id="KW-0472">Membrane</keyword>
<dbReference type="Pfam" id="PF01490">
    <property type="entry name" value="Aa_trans"/>
    <property type="match status" value="1"/>
</dbReference>
<feature type="transmembrane region" description="Helical" evidence="5">
    <location>
        <begin position="569"/>
        <end position="586"/>
    </location>
</feature>
<dbReference type="Gene3D" id="3.30.420.10">
    <property type="entry name" value="Ribonuclease H-like superfamily/Ribonuclease H"/>
    <property type="match status" value="1"/>
</dbReference>
<protein>
    <recommendedName>
        <fullName evidence="6">Amino acid transporter transmembrane domain-containing protein</fullName>
    </recommendedName>
</protein>
<keyword evidence="8" id="KW-1185">Reference proteome</keyword>
<dbReference type="InterPro" id="IPR036397">
    <property type="entry name" value="RNaseH_sf"/>
</dbReference>
<evidence type="ECO:0000256" key="1">
    <source>
        <dbReference type="ARBA" id="ARBA00004370"/>
    </source>
</evidence>
<feature type="transmembrane region" description="Helical" evidence="5">
    <location>
        <begin position="636"/>
        <end position="654"/>
    </location>
</feature>
<feature type="transmembrane region" description="Helical" evidence="5">
    <location>
        <begin position="524"/>
        <end position="548"/>
    </location>
</feature>
<feature type="transmembrane region" description="Helical" evidence="5">
    <location>
        <begin position="592"/>
        <end position="615"/>
    </location>
</feature>
<evidence type="ECO:0000256" key="2">
    <source>
        <dbReference type="ARBA" id="ARBA00022692"/>
    </source>
</evidence>
<dbReference type="InterPro" id="IPR013057">
    <property type="entry name" value="AA_transpt_TM"/>
</dbReference>
<comment type="caution">
    <text evidence="7">The sequence shown here is derived from an EMBL/GenBank/DDBJ whole genome shotgun (WGS) entry which is preliminary data.</text>
</comment>